<dbReference type="SUPFAM" id="SSF53067">
    <property type="entry name" value="Actin-like ATPase domain"/>
    <property type="match status" value="1"/>
</dbReference>
<feature type="binding site" evidence="3">
    <location>
        <begin position="7"/>
        <end position="12"/>
    </location>
    <ligand>
        <name>ATP</name>
        <dbReference type="ChEBI" id="CHEBI:30616"/>
    </ligand>
</feature>
<dbReference type="PANTHER" id="PTHR47363">
    <property type="entry name" value="GLUCOKINASE"/>
    <property type="match status" value="1"/>
</dbReference>
<evidence type="ECO:0000313" key="5">
    <source>
        <dbReference type="EMBL" id="ADL55351.1"/>
    </source>
</evidence>
<accession>D9SFQ4</accession>
<keyword evidence="3" id="KW-0324">Glycolysis</keyword>
<keyword evidence="1 3" id="KW-0808">Transferase</keyword>
<reference evidence="5 6" key="1">
    <citation type="submission" date="2010-08" db="EMBL/GenBank/DDBJ databases">
        <title>Complete sequence of Gallionella capsiferriformans ES-2.</title>
        <authorList>
            <consortium name="US DOE Joint Genome Institute"/>
            <person name="Lucas S."/>
            <person name="Copeland A."/>
            <person name="Lapidus A."/>
            <person name="Cheng J.-F."/>
            <person name="Bruce D."/>
            <person name="Goodwin L."/>
            <person name="Pitluck S."/>
            <person name="Chertkov O."/>
            <person name="Davenport K.W."/>
            <person name="Detter J.C."/>
            <person name="Han C."/>
            <person name="Tapia R."/>
            <person name="Land M."/>
            <person name="Hauser L."/>
            <person name="Chang Y.-J."/>
            <person name="Jeffries C."/>
            <person name="Kyrpides N."/>
            <person name="Ivanova N."/>
            <person name="Mikhailova N."/>
            <person name="Shelobolina E.S."/>
            <person name="Picardal F."/>
            <person name="Roden E."/>
            <person name="Emerson D."/>
            <person name="Woyke T."/>
        </authorList>
    </citation>
    <scope>NUCLEOTIDE SEQUENCE [LARGE SCALE GENOMIC DNA]</scope>
    <source>
        <strain evidence="5 6">ES-2</strain>
    </source>
</reference>
<comment type="subcellular location">
    <subcellularLocation>
        <location evidence="3">Cytoplasm</location>
    </subcellularLocation>
</comment>
<dbReference type="Proteomes" id="UP000001235">
    <property type="component" value="Chromosome"/>
</dbReference>
<dbReference type="GO" id="GO:0005737">
    <property type="term" value="C:cytoplasm"/>
    <property type="evidence" value="ECO:0007669"/>
    <property type="project" value="UniProtKB-SubCell"/>
</dbReference>
<dbReference type="EMBL" id="CP002159">
    <property type="protein sequence ID" value="ADL55351.1"/>
    <property type="molecule type" value="Genomic_DNA"/>
</dbReference>
<dbReference type="Pfam" id="PF02685">
    <property type="entry name" value="Glucokinase"/>
    <property type="match status" value="1"/>
</dbReference>
<comment type="similarity">
    <text evidence="3 4">Belongs to the bacterial glucokinase family.</text>
</comment>
<keyword evidence="6" id="KW-1185">Reference proteome</keyword>
<dbReference type="STRING" id="395494.Galf_1325"/>
<dbReference type="OrthoDB" id="257751at2"/>
<keyword evidence="3" id="KW-0067">ATP-binding</keyword>
<dbReference type="EC" id="2.7.1.2" evidence="3"/>
<dbReference type="CDD" id="cd24008">
    <property type="entry name" value="ASKHA_NBD_GLK"/>
    <property type="match status" value="1"/>
</dbReference>
<dbReference type="GO" id="GO:0005536">
    <property type="term" value="F:D-glucose binding"/>
    <property type="evidence" value="ECO:0007669"/>
    <property type="project" value="InterPro"/>
</dbReference>
<sequence length="324" mass="34507">MIKVLSGDIGGTKTRLAIASVTGTRVEIEHEASFPSQSYDTFDALLGEFLTGLDVPEFSAFGVAGPVQGRVVQTTNLPWFIDADALQRRFGLTHCALLNDLEATACGLPALGDEDLLTLQAGSPDAAGNRAVIAAGTGLGEAGLFWNGKLHQPFATEGGHTSFAPSNTLEFALLRTLQQQYQHVSWERVVSGMGIVDLHAFLRQYRSIAAPDWLQVEMAAGDAAAAISNAALRDEICAETMQLFVRLYGAEAGNLALKIMSRGGLYIGGGIAPKILPLLQSGEFMEALLNKGRMRPLLEAMPVKVILNDRAALYGPALRAAAKK</sequence>
<evidence type="ECO:0000256" key="2">
    <source>
        <dbReference type="ARBA" id="ARBA00022777"/>
    </source>
</evidence>
<keyword evidence="3" id="KW-0963">Cytoplasm</keyword>
<dbReference type="eggNOG" id="COG0837">
    <property type="taxonomic scope" value="Bacteria"/>
</dbReference>
<dbReference type="Gene3D" id="3.30.420.40">
    <property type="match status" value="1"/>
</dbReference>
<dbReference type="GO" id="GO:0005524">
    <property type="term" value="F:ATP binding"/>
    <property type="evidence" value="ECO:0007669"/>
    <property type="project" value="UniProtKB-UniRule"/>
</dbReference>
<dbReference type="NCBIfam" id="TIGR00749">
    <property type="entry name" value="glk"/>
    <property type="match status" value="1"/>
</dbReference>
<dbReference type="InterPro" id="IPR003836">
    <property type="entry name" value="Glucokinase"/>
</dbReference>
<dbReference type="HAMAP" id="MF_00524">
    <property type="entry name" value="Glucokinase"/>
    <property type="match status" value="1"/>
</dbReference>
<evidence type="ECO:0000256" key="4">
    <source>
        <dbReference type="RuleBase" id="RU004046"/>
    </source>
</evidence>
<protein>
    <recommendedName>
        <fullName evidence="3">Glucokinase</fullName>
        <ecNumber evidence="3">2.7.1.2</ecNumber>
    </recommendedName>
    <alternativeName>
        <fullName evidence="3">Glucose kinase</fullName>
    </alternativeName>
</protein>
<dbReference type="RefSeq" id="WP_013293290.1">
    <property type="nucleotide sequence ID" value="NC_014394.1"/>
</dbReference>
<evidence type="ECO:0000313" key="6">
    <source>
        <dbReference type="Proteomes" id="UP000001235"/>
    </source>
</evidence>
<dbReference type="InterPro" id="IPR043129">
    <property type="entry name" value="ATPase_NBD"/>
</dbReference>
<keyword evidence="2 3" id="KW-0418">Kinase</keyword>
<evidence type="ECO:0000256" key="1">
    <source>
        <dbReference type="ARBA" id="ARBA00022679"/>
    </source>
</evidence>
<comment type="catalytic activity">
    <reaction evidence="3">
        <text>D-glucose + ATP = D-glucose 6-phosphate + ADP + H(+)</text>
        <dbReference type="Rhea" id="RHEA:17825"/>
        <dbReference type="ChEBI" id="CHEBI:4167"/>
        <dbReference type="ChEBI" id="CHEBI:15378"/>
        <dbReference type="ChEBI" id="CHEBI:30616"/>
        <dbReference type="ChEBI" id="CHEBI:61548"/>
        <dbReference type="ChEBI" id="CHEBI:456216"/>
        <dbReference type="EC" id="2.7.1.2"/>
    </reaction>
</comment>
<dbReference type="GO" id="GO:0004340">
    <property type="term" value="F:glucokinase activity"/>
    <property type="evidence" value="ECO:0007669"/>
    <property type="project" value="UniProtKB-UniRule"/>
</dbReference>
<organism evidence="5 6">
    <name type="scientific">Gallionella capsiferriformans (strain ES-2)</name>
    <name type="common">Gallionella ferruginea capsiferriformans (strain ES-2)</name>
    <dbReference type="NCBI Taxonomy" id="395494"/>
    <lineage>
        <taxon>Bacteria</taxon>
        <taxon>Pseudomonadati</taxon>
        <taxon>Pseudomonadota</taxon>
        <taxon>Betaproteobacteria</taxon>
        <taxon>Nitrosomonadales</taxon>
        <taxon>Gallionellaceae</taxon>
        <taxon>Gallionella</taxon>
    </lineage>
</organism>
<dbReference type="HOGENOM" id="CLU_042582_0_0_4"/>
<gene>
    <name evidence="3" type="primary">glk</name>
    <name evidence="5" type="ordered locus">Galf_1325</name>
</gene>
<dbReference type="PANTHER" id="PTHR47363:SF1">
    <property type="entry name" value="GLUCOKINASE"/>
    <property type="match status" value="1"/>
</dbReference>
<dbReference type="AlphaFoldDB" id="D9SFQ4"/>
<dbReference type="KEGG" id="gca:Galf_1325"/>
<proteinExistence type="inferred from homology"/>
<keyword evidence="3" id="KW-0547">Nucleotide-binding</keyword>
<evidence type="ECO:0000256" key="3">
    <source>
        <dbReference type="HAMAP-Rule" id="MF_00524"/>
    </source>
</evidence>
<dbReference type="Gene3D" id="3.40.367.20">
    <property type="match status" value="1"/>
</dbReference>
<name>D9SFQ4_GALCS</name>
<dbReference type="GO" id="GO:0006096">
    <property type="term" value="P:glycolytic process"/>
    <property type="evidence" value="ECO:0007669"/>
    <property type="project" value="UniProtKB-UniRule"/>
</dbReference>